<keyword evidence="3 5" id="KW-0863">Zinc-finger</keyword>
<accession>A0A1I7XF53</accession>
<evidence type="ECO:0000256" key="6">
    <source>
        <dbReference type="SAM" id="MobiDB-lite"/>
    </source>
</evidence>
<evidence type="ECO:0000256" key="3">
    <source>
        <dbReference type="ARBA" id="ARBA00022771"/>
    </source>
</evidence>
<dbReference type="InterPro" id="IPR026319">
    <property type="entry name" value="ZC2HC1A/B-like"/>
</dbReference>
<dbReference type="AlphaFoldDB" id="A0A1I7XF53"/>
<dbReference type="Proteomes" id="UP000095283">
    <property type="component" value="Unplaced"/>
</dbReference>
<feature type="domain" description="C2HC/C3H-type" evidence="7">
    <location>
        <begin position="161"/>
        <end position="190"/>
    </location>
</feature>
<dbReference type="PROSITE" id="PS52027">
    <property type="entry name" value="ZF_C2HC_C3H"/>
    <property type="match status" value="2"/>
</dbReference>
<evidence type="ECO:0000259" key="7">
    <source>
        <dbReference type="PROSITE" id="PS52027"/>
    </source>
</evidence>
<evidence type="ECO:0000256" key="1">
    <source>
        <dbReference type="ARBA" id="ARBA00022723"/>
    </source>
</evidence>
<reference evidence="9" key="1">
    <citation type="submission" date="2016-11" db="UniProtKB">
        <authorList>
            <consortium name="WormBaseParasite"/>
        </authorList>
    </citation>
    <scope>IDENTIFICATION</scope>
</reference>
<dbReference type="PANTHER" id="PTHR13555:SF68">
    <property type="entry name" value="ZINC FINGER PROTEIN 474"/>
    <property type="match status" value="1"/>
</dbReference>
<dbReference type="Pfam" id="PF13913">
    <property type="entry name" value="zf-C2HC_2"/>
    <property type="match status" value="2"/>
</dbReference>
<keyword evidence="1" id="KW-0479">Metal-binding</keyword>
<keyword evidence="4" id="KW-0862">Zinc</keyword>
<evidence type="ECO:0000256" key="2">
    <source>
        <dbReference type="ARBA" id="ARBA00022737"/>
    </source>
</evidence>
<proteinExistence type="predicted"/>
<dbReference type="WBParaSite" id="Hba_16361">
    <property type="protein sequence ID" value="Hba_16361"/>
    <property type="gene ID" value="Hba_16361"/>
</dbReference>
<feature type="region of interest" description="Disordered" evidence="6">
    <location>
        <begin position="184"/>
        <end position="223"/>
    </location>
</feature>
<dbReference type="PANTHER" id="PTHR13555">
    <property type="entry name" value="C2H2 ZINC FINGER CGI-62-RELATED"/>
    <property type="match status" value="1"/>
</dbReference>
<organism evidence="8 9">
    <name type="scientific">Heterorhabditis bacteriophora</name>
    <name type="common">Entomopathogenic nematode worm</name>
    <dbReference type="NCBI Taxonomy" id="37862"/>
    <lineage>
        <taxon>Eukaryota</taxon>
        <taxon>Metazoa</taxon>
        <taxon>Ecdysozoa</taxon>
        <taxon>Nematoda</taxon>
        <taxon>Chromadorea</taxon>
        <taxon>Rhabditida</taxon>
        <taxon>Rhabditina</taxon>
        <taxon>Rhabditomorpha</taxon>
        <taxon>Strongyloidea</taxon>
        <taxon>Heterorhabditidae</taxon>
        <taxon>Heterorhabditis</taxon>
    </lineage>
</organism>
<evidence type="ECO:0000313" key="9">
    <source>
        <dbReference type="WBParaSite" id="Hba_16361"/>
    </source>
</evidence>
<keyword evidence="8" id="KW-1185">Reference proteome</keyword>
<dbReference type="InterPro" id="IPR049899">
    <property type="entry name" value="Znf_C2HC_C3H"/>
</dbReference>
<keyword evidence="2" id="KW-0677">Repeat</keyword>
<protein>
    <submittedName>
        <fullName evidence="9">Zinc finger protein 474</fullName>
    </submittedName>
</protein>
<evidence type="ECO:0000256" key="5">
    <source>
        <dbReference type="PROSITE-ProRule" id="PRU01371"/>
    </source>
</evidence>
<sequence length="223" mass="25706">MSSTFSSPVYTDQRKPEPITTEVITRAPKKKLSETRIDRLINSEVSSMQIRFTRSMEMCSSEDSEGKFVERQVESNLNPGLPRAQRPAPTVFCYICGRQYGTMSISIHEPKCLEKWHIENNKLPKKQRRQAPVKPKVIKDKDGNVDVEAMNEAAWENSQKLMVQCEHCGRRFQEDRLPVHQRSCTAENPAKKIEKIGKNSRSSSKNRSPSTKRENSLQKRWVN</sequence>
<feature type="domain" description="C2HC/C3H-type" evidence="7">
    <location>
        <begin position="89"/>
        <end position="118"/>
    </location>
</feature>
<dbReference type="GO" id="GO:0008270">
    <property type="term" value="F:zinc ion binding"/>
    <property type="evidence" value="ECO:0007669"/>
    <property type="project" value="UniProtKB-KW"/>
</dbReference>
<dbReference type="Gene3D" id="3.30.160.60">
    <property type="entry name" value="Classic Zinc Finger"/>
    <property type="match status" value="2"/>
</dbReference>
<evidence type="ECO:0000313" key="8">
    <source>
        <dbReference type="Proteomes" id="UP000095283"/>
    </source>
</evidence>
<feature type="compositionally biased region" description="Low complexity" evidence="6">
    <location>
        <begin position="199"/>
        <end position="208"/>
    </location>
</feature>
<name>A0A1I7XF53_HETBA</name>
<evidence type="ECO:0000256" key="4">
    <source>
        <dbReference type="ARBA" id="ARBA00022833"/>
    </source>
</evidence>